<protein>
    <recommendedName>
        <fullName evidence="8">Polysaccharide biosynthesis protein C-terminal domain-containing protein</fullName>
    </recommendedName>
</protein>
<evidence type="ECO:0000256" key="4">
    <source>
        <dbReference type="ARBA" id="ARBA00022989"/>
    </source>
</evidence>
<evidence type="ECO:0008006" key="8">
    <source>
        <dbReference type="Google" id="ProtNLM"/>
    </source>
</evidence>
<feature type="transmembrane region" description="Helical" evidence="6">
    <location>
        <begin position="40"/>
        <end position="60"/>
    </location>
</feature>
<proteinExistence type="predicted"/>
<dbReference type="InterPro" id="IPR002797">
    <property type="entry name" value="Polysacc_synth"/>
</dbReference>
<sequence length="324" mass="35542">MIVLISAPITIMHVVFSRFIATISTHGLQQIKTLLIKTSVAIFSAIGIIILIGLLTIPWLKNFLHIKTTLPIILMLLAASSLILQQVLVATCEGMHRFSELGIISSGMALTRFICALIFVVVFGWGVEGGLLAVACAGIAAIGYGTYQLRDVFRSQATDLPPETFKKMARYSVPAFLMTMMVMLLVNIDIILVRHYCSPDQAGYYATAAILGRIAFLLPATLLMVLFPSVAKATTTGDRDEHYLWVSLGLTTILSGVIFLALFFWGKTIIHLFYDAQYYEAAPILRIVAAAMGLLAISHVIFSYNLARSEFGFLWPLISGVTLM</sequence>
<name>A0A382EZQ1_9ZZZZ</name>
<feature type="transmembrane region" description="Helical" evidence="6">
    <location>
        <begin position="6"/>
        <end position="28"/>
    </location>
</feature>
<feature type="transmembrane region" description="Helical" evidence="6">
    <location>
        <begin position="101"/>
        <end position="125"/>
    </location>
</feature>
<evidence type="ECO:0000256" key="1">
    <source>
        <dbReference type="ARBA" id="ARBA00004651"/>
    </source>
</evidence>
<feature type="non-terminal residue" evidence="7">
    <location>
        <position position="324"/>
    </location>
</feature>
<dbReference type="AlphaFoldDB" id="A0A382EZQ1"/>
<evidence type="ECO:0000313" key="7">
    <source>
        <dbReference type="EMBL" id="SVB55882.1"/>
    </source>
</evidence>
<feature type="transmembrane region" description="Helical" evidence="6">
    <location>
        <begin position="204"/>
        <end position="231"/>
    </location>
</feature>
<feature type="transmembrane region" description="Helical" evidence="6">
    <location>
        <begin position="131"/>
        <end position="150"/>
    </location>
</feature>
<dbReference type="Pfam" id="PF01943">
    <property type="entry name" value="Polysacc_synt"/>
    <property type="match status" value="1"/>
</dbReference>
<evidence type="ECO:0000256" key="6">
    <source>
        <dbReference type="SAM" id="Phobius"/>
    </source>
</evidence>
<comment type="subcellular location">
    <subcellularLocation>
        <location evidence="1">Cell membrane</location>
        <topology evidence="1">Multi-pass membrane protein</topology>
    </subcellularLocation>
</comment>
<organism evidence="7">
    <name type="scientific">marine metagenome</name>
    <dbReference type="NCBI Taxonomy" id="408172"/>
    <lineage>
        <taxon>unclassified sequences</taxon>
        <taxon>metagenomes</taxon>
        <taxon>ecological metagenomes</taxon>
    </lineage>
</organism>
<feature type="transmembrane region" description="Helical" evidence="6">
    <location>
        <begin position="171"/>
        <end position="192"/>
    </location>
</feature>
<keyword evidence="3 6" id="KW-0812">Transmembrane</keyword>
<dbReference type="InterPro" id="IPR050833">
    <property type="entry name" value="Poly_Biosynth_Transport"/>
</dbReference>
<feature type="transmembrane region" description="Helical" evidence="6">
    <location>
        <begin position="243"/>
        <end position="264"/>
    </location>
</feature>
<keyword evidence="2" id="KW-1003">Cell membrane</keyword>
<evidence type="ECO:0000256" key="5">
    <source>
        <dbReference type="ARBA" id="ARBA00023136"/>
    </source>
</evidence>
<dbReference type="PANTHER" id="PTHR30250:SF28">
    <property type="entry name" value="POLYSACCHARIDE BIOSYNTHESIS PROTEIN"/>
    <property type="match status" value="1"/>
</dbReference>
<dbReference type="EMBL" id="UINC01047075">
    <property type="protein sequence ID" value="SVB55882.1"/>
    <property type="molecule type" value="Genomic_DNA"/>
</dbReference>
<evidence type="ECO:0000256" key="3">
    <source>
        <dbReference type="ARBA" id="ARBA00022692"/>
    </source>
</evidence>
<keyword evidence="5 6" id="KW-0472">Membrane</keyword>
<feature type="transmembrane region" description="Helical" evidence="6">
    <location>
        <begin position="72"/>
        <end position="89"/>
    </location>
</feature>
<accession>A0A382EZQ1</accession>
<keyword evidence="4 6" id="KW-1133">Transmembrane helix</keyword>
<gene>
    <name evidence="7" type="ORF">METZ01_LOCUS208736</name>
</gene>
<dbReference type="PANTHER" id="PTHR30250">
    <property type="entry name" value="PST FAMILY PREDICTED COLANIC ACID TRANSPORTER"/>
    <property type="match status" value="1"/>
</dbReference>
<dbReference type="GO" id="GO:0005886">
    <property type="term" value="C:plasma membrane"/>
    <property type="evidence" value="ECO:0007669"/>
    <property type="project" value="UniProtKB-SubCell"/>
</dbReference>
<evidence type="ECO:0000256" key="2">
    <source>
        <dbReference type="ARBA" id="ARBA00022475"/>
    </source>
</evidence>
<feature type="transmembrane region" description="Helical" evidence="6">
    <location>
        <begin position="284"/>
        <end position="307"/>
    </location>
</feature>
<reference evidence="7" key="1">
    <citation type="submission" date="2018-05" db="EMBL/GenBank/DDBJ databases">
        <authorList>
            <person name="Lanie J.A."/>
            <person name="Ng W.-L."/>
            <person name="Kazmierczak K.M."/>
            <person name="Andrzejewski T.M."/>
            <person name="Davidsen T.M."/>
            <person name="Wayne K.J."/>
            <person name="Tettelin H."/>
            <person name="Glass J.I."/>
            <person name="Rusch D."/>
            <person name="Podicherti R."/>
            <person name="Tsui H.-C.T."/>
            <person name="Winkler M.E."/>
        </authorList>
    </citation>
    <scope>NUCLEOTIDE SEQUENCE</scope>
</reference>